<gene>
    <name evidence="14" type="ORF">CRG98_041148</name>
</gene>
<dbReference type="CDD" id="cd00053">
    <property type="entry name" value="EGF"/>
    <property type="match status" value="1"/>
</dbReference>
<evidence type="ECO:0000256" key="9">
    <source>
        <dbReference type="PROSITE-ProRule" id="PRU10141"/>
    </source>
</evidence>
<dbReference type="SUPFAM" id="SSF53955">
    <property type="entry name" value="Lysozyme-like"/>
    <property type="match status" value="2"/>
</dbReference>
<dbReference type="SMART" id="SM00220">
    <property type="entry name" value="S_TKc"/>
    <property type="match status" value="1"/>
</dbReference>
<keyword evidence="4 9" id="KW-0547">Nucleotide-binding</keyword>
<feature type="region of interest" description="Disordered" evidence="10">
    <location>
        <begin position="1113"/>
        <end position="1137"/>
    </location>
</feature>
<feature type="non-terminal residue" evidence="14">
    <location>
        <position position="1173"/>
    </location>
</feature>
<keyword evidence="2" id="KW-0808">Transferase</keyword>
<dbReference type="Gene3D" id="2.90.10.30">
    <property type="match status" value="1"/>
</dbReference>
<dbReference type="FunFam" id="1.10.510.10:FF:000589">
    <property type="entry name" value="Serine/threonine-protein kinase"/>
    <property type="match status" value="1"/>
</dbReference>
<keyword evidence="15" id="KW-1185">Reference proteome</keyword>
<dbReference type="InterPro" id="IPR008271">
    <property type="entry name" value="Ser/Thr_kinase_AS"/>
</dbReference>
<evidence type="ECO:0000256" key="7">
    <source>
        <dbReference type="ARBA" id="ARBA00023157"/>
    </source>
</evidence>
<dbReference type="SMART" id="SM00108">
    <property type="entry name" value="B_lectin"/>
    <property type="match status" value="1"/>
</dbReference>
<dbReference type="PROSITE" id="PS00108">
    <property type="entry name" value="PROTEIN_KINASE_ST"/>
    <property type="match status" value="1"/>
</dbReference>
<dbReference type="Pfam" id="PF00024">
    <property type="entry name" value="PAN_1"/>
    <property type="match status" value="1"/>
</dbReference>
<dbReference type="InterPro" id="IPR001480">
    <property type="entry name" value="Bulb-type_lectin_dom"/>
</dbReference>
<keyword evidence="1" id="KW-0245">EGF-like domain</keyword>
<dbReference type="GO" id="GO:0004672">
    <property type="term" value="F:protein kinase activity"/>
    <property type="evidence" value="ECO:0007669"/>
    <property type="project" value="InterPro"/>
</dbReference>
<organism evidence="14 15">
    <name type="scientific">Punica granatum</name>
    <name type="common">Pomegranate</name>
    <dbReference type="NCBI Taxonomy" id="22663"/>
    <lineage>
        <taxon>Eukaryota</taxon>
        <taxon>Viridiplantae</taxon>
        <taxon>Streptophyta</taxon>
        <taxon>Embryophyta</taxon>
        <taxon>Tracheophyta</taxon>
        <taxon>Spermatophyta</taxon>
        <taxon>Magnoliopsida</taxon>
        <taxon>eudicotyledons</taxon>
        <taxon>Gunneridae</taxon>
        <taxon>Pentapetalae</taxon>
        <taxon>rosids</taxon>
        <taxon>malvids</taxon>
        <taxon>Myrtales</taxon>
        <taxon>Lythraceae</taxon>
        <taxon>Punica</taxon>
    </lineage>
</organism>
<reference evidence="14 15" key="1">
    <citation type="submission" date="2017-11" db="EMBL/GenBank/DDBJ databases">
        <title>De-novo sequencing of pomegranate (Punica granatum L.) genome.</title>
        <authorList>
            <person name="Akparov Z."/>
            <person name="Amiraslanov A."/>
            <person name="Hajiyeva S."/>
            <person name="Abbasov M."/>
            <person name="Kaur K."/>
            <person name="Hamwieh A."/>
            <person name="Solovyev V."/>
            <person name="Salamov A."/>
            <person name="Braich B."/>
            <person name="Kosarev P."/>
            <person name="Mahmoud A."/>
            <person name="Hajiyev E."/>
            <person name="Babayeva S."/>
            <person name="Izzatullayeva V."/>
            <person name="Mammadov A."/>
            <person name="Mammadov A."/>
            <person name="Sharifova S."/>
            <person name="Ojaghi J."/>
            <person name="Eynullazada K."/>
            <person name="Bayramov B."/>
            <person name="Abdulazimova A."/>
            <person name="Shahmuradov I."/>
        </authorList>
    </citation>
    <scope>NUCLEOTIDE SEQUENCE [LARGE SCALE GENOMIC DNA]</scope>
    <source>
        <strain evidence="15">cv. AG2017</strain>
        <tissue evidence="14">Leaf</tissue>
    </source>
</reference>
<dbReference type="InterPro" id="IPR017441">
    <property type="entry name" value="Protein_kinase_ATP_BS"/>
</dbReference>
<dbReference type="PANTHER" id="PTHR47976:SF52">
    <property type="entry name" value="PROTEIN KINASE DOMAIN-CONTAINING PROTEIN"/>
    <property type="match status" value="1"/>
</dbReference>
<dbReference type="InterPro" id="IPR051343">
    <property type="entry name" value="G-type_lectin_kinases/EP1-like"/>
</dbReference>
<dbReference type="InterPro" id="IPR036950">
    <property type="entry name" value="PBP_transglycosylase"/>
</dbReference>
<keyword evidence="3" id="KW-0732">Signal</keyword>
<dbReference type="InterPro" id="IPR003609">
    <property type="entry name" value="Pan_app"/>
</dbReference>
<dbReference type="InterPro" id="IPR036426">
    <property type="entry name" value="Bulb-type_lectin_dom_sf"/>
</dbReference>
<evidence type="ECO:0000256" key="11">
    <source>
        <dbReference type="SAM" id="Phobius"/>
    </source>
</evidence>
<dbReference type="PROSITE" id="PS00107">
    <property type="entry name" value="PROTEIN_KINASE_ATP"/>
    <property type="match status" value="1"/>
</dbReference>
<keyword evidence="5" id="KW-0418">Kinase</keyword>
<dbReference type="SUPFAM" id="SSF56112">
    <property type="entry name" value="Protein kinase-like (PK-like)"/>
    <property type="match status" value="1"/>
</dbReference>
<keyword evidence="6 9" id="KW-0067">ATP-binding</keyword>
<feature type="transmembrane region" description="Helical" evidence="11">
    <location>
        <begin position="166"/>
        <end position="188"/>
    </location>
</feature>
<feature type="binding site" evidence="9">
    <location>
        <position position="701"/>
    </location>
    <ligand>
        <name>ATP</name>
        <dbReference type="ChEBI" id="CHEBI:30616"/>
    </ligand>
</feature>
<dbReference type="Pfam" id="PF01453">
    <property type="entry name" value="B_lectin"/>
    <property type="match status" value="1"/>
</dbReference>
<dbReference type="InterPro" id="IPR023346">
    <property type="entry name" value="Lysozyme-like_dom_sf"/>
</dbReference>
<dbReference type="Gene3D" id="1.10.3810.10">
    <property type="entry name" value="Biosynthetic peptidoglycan transglycosylase-like"/>
    <property type="match status" value="2"/>
</dbReference>
<protein>
    <submittedName>
        <fullName evidence="14">Uncharacterized protein</fullName>
    </submittedName>
</protein>
<dbReference type="Gene3D" id="1.10.510.10">
    <property type="entry name" value="Transferase(Phosphotransferase) domain 1"/>
    <property type="match status" value="1"/>
</dbReference>
<dbReference type="InterPro" id="IPR011009">
    <property type="entry name" value="Kinase-like_dom_sf"/>
</dbReference>
<dbReference type="InterPro" id="IPR001264">
    <property type="entry name" value="Glyco_trans_51"/>
</dbReference>
<name>A0A2I0I380_PUNGR</name>
<evidence type="ECO:0000256" key="6">
    <source>
        <dbReference type="ARBA" id="ARBA00022840"/>
    </source>
</evidence>
<accession>A0A2I0I380</accession>
<evidence type="ECO:0000256" key="5">
    <source>
        <dbReference type="ARBA" id="ARBA00022777"/>
    </source>
</evidence>
<dbReference type="Pfam" id="PF00912">
    <property type="entry name" value="Transgly"/>
    <property type="match status" value="2"/>
</dbReference>
<comment type="caution">
    <text evidence="14">The sequence shown here is derived from an EMBL/GenBank/DDBJ whole genome shotgun (WGS) entry which is preliminary data.</text>
</comment>
<feature type="domain" description="Protein kinase" evidence="12">
    <location>
        <begin position="672"/>
        <end position="969"/>
    </location>
</feature>
<evidence type="ECO:0000256" key="8">
    <source>
        <dbReference type="ARBA" id="ARBA00023180"/>
    </source>
</evidence>
<dbReference type="PROSITE" id="PS50927">
    <property type="entry name" value="BULB_LECTIN"/>
    <property type="match status" value="1"/>
</dbReference>
<evidence type="ECO:0000313" key="14">
    <source>
        <dbReference type="EMBL" id="PKI38449.1"/>
    </source>
</evidence>
<dbReference type="InterPro" id="IPR000719">
    <property type="entry name" value="Prot_kinase_dom"/>
</dbReference>
<keyword evidence="11" id="KW-0472">Membrane</keyword>
<feature type="transmembrane region" description="Helical" evidence="11">
    <location>
        <begin position="69"/>
        <end position="90"/>
    </location>
</feature>
<dbReference type="PROSITE" id="PS50011">
    <property type="entry name" value="PROTEIN_KINASE_DOM"/>
    <property type="match status" value="1"/>
</dbReference>
<proteinExistence type="predicted"/>
<dbReference type="Proteomes" id="UP000233551">
    <property type="component" value="Unassembled WGS sequence"/>
</dbReference>
<keyword evidence="11" id="KW-1133">Transmembrane helix</keyword>
<dbReference type="Pfam" id="PF00069">
    <property type="entry name" value="Pkinase"/>
    <property type="match status" value="1"/>
</dbReference>
<sequence length="1173" mass="130088">MSFVLTPTSRLLLPNRRTFLFHRRNAAESFSFSTSSTLTCLNSPAGTRINSAQSCSNSSTDPVDRPENIPIFGLFIPLAFSLVLLCLRLFHGVLLPEFPRRWRELVVLSRAAESRMRAYPAHLWQAVVAYEDRRFFRHCGVDPIGIARAAVSFSARGGGSTITQQMGFLFLFPTAFLSCALLVSGITYSEFVHPNFTASNLQYAENSGSFLTSRNGTFKAAIFNPGAQQTNFYLCVIHVASNTIIWSANRDDPISNSGEMYLTSEGITISDESGNPKWSTPAIPSPAYAMMLSEMGNLVLLDRSNNSLWESFQHPTDTIVMGQLFPVKASFSSAVSPTDLSTGDYSLTLSSSDLHLQWRGLLYWKLSMDTKAYINSNSMVEYMAINRTGLYLLGGNGTVIIQVALSLSDFWIATLESSGRFIVKSFSADDWMDDFVGPSDSCRIPFLCGTVGSCRDGSASNTCSCPSNFHSVSPNRTGCVPTDGSYSLYPTCNSTDHSTHLIPSVLSYLTIGYGYDYFGSQFSGPVRSRVNLTACQDLCSGDCSCLGFLYENSSGDCYWIKSYLGSLISDIQRGEDLLGYIKVLVGSSPAKPGVKNDQSTKFPLSALVLLPSSAFILLIVLGSLWWRRQRISRDRDMKAGQYNLPSPEEPDAFQIPGLPKRFDYKELEVATDHFRTLIGSGGFGAVYKGTLPDKAVVAVKKITNLGIQGKKEFCTEIAIIGNIHHINLVKLRGFCARGSTRLLVFEYMNRGSLDRILFGNGPVLEWQERFNIALGTARGLAYLHSGCEQKIIHCDIKPENILLHDHFQVKISDFGLSKLLGPEQSSLFTTMRGTRGYLAPEWLTNSAISEKTDVYSFGMVLLEIVSGRKNCLLRTQSHSLEEDSSGTRSSSSSGSGLLYFPLFALEMHEQGKYAELADPRLENRVKRQDVEKLVRVALCCVHEEPSLRPNMAIVVGMLEGKIPLGHPRMESLNFLRFYGRRFTEASVIAEQENEENVLLYSQANACPTSTTSSSRKSMSYISSQQIYWGHGIYGIESASMFYFRKRPSLLCFGESTILAGMIPAPELRSPFRDPSREHLFNRGVIFQVRVLKRMVKVGFIDVEMALETVKQPASLSDNGPKSADGSSNSFYSSKQGNIKSDKMKHGAMDLSIIGDIWDWEKESKIWEAREDME</sequence>
<keyword evidence="7" id="KW-1015">Disulfide bond</keyword>
<dbReference type="Gene3D" id="3.30.200.20">
    <property type="entry name" value="Phosphorylase Kinase, domain 1"/>
    <property type="match status" value="1"/>
</dbReference>
<evidence type="ECO:0000256" key="1">
    <source>
        <dbReference type="ARBA" id="ARBA00022536"/>
    </source>
</evidence>
<dbReference type="STRING" id="22663.A0A2I0I380"/>
<keyword evidence="8" id="KW-0325">Glycoprotein</keyword>
<keyword evidence="11" id="KW-0812">Transmembrane</keyword>
<dbReference type="FunFam" id="3.30.200.20:FF:000178">
    <property type="entry name" value="serine/threonine-protein kinase PBS1-like"/>
    <property type="match status" value="1"/>
</dbReference>
<evidence type="ECO:0000256" key="10">
    <source>
        <dbReference type="SAM" id="MobiDB-lite"/>
    </source>
</evidence>
<dbReference type="EMBL" id="PGOL01004102">
    <property type="protein sequence ID" value="PKI38449.1"/>
    <property type="molecule type" value="Genomic_DNA"/>
</dbReference>
<evidence type="ECO:0000259" key="12">
    <source>
        <dbReference type="PROSITE" id="PS50011"/>
    </source>
</evidence>
<dbReference type="CDD" id="cd00028">
    <property type="entry name" value="B_lectin"/>
    <property type="match status" value="1"/>
</dbReference>
<dbReference type="CDD" id="cd14066">
    <property type="entry name" value="STKc_IRAK"/>
    <property type="match status" value="1"/>
</dbReference>
<dbReference type="PANTHER" id="PTHR47976">
    <property type="entry name" value="G-TYPE LECTIN S-RECEPTOR-LIKE SERINE/THREONINE-PROTEIN KINASE SD2-5"/>
    <property type="match status" value="1"/>
</dbReference>
<evidence type="ECO:0000313" key="15">
    <source>
        <dbReference type="Proteomes" id="UP000233551"/>
    </source>
</evidence>
<dbReference type="SUPFAM" id="SSF51110">
    <property type="entry name" value="alpha-D-mannose-specific plant lectins"/>
    <property type="match status" value="1"/>
</dbReference>
<feature type="domain" description="Bulb-type lectin" evidence="13">
    <location>
        <begin position="196"/>
        <end position="313"/>
    </location>
</feature>
<evidence type="ECO:0000256" key="2">
    <source>
        <dbReference type="ARBA" id="ARBA00022679"/>
    </source>
</evidence>
<evidence type="ECO:0000256" key="4">
    <source>
        <dbReference type="ARBA" id="ARBA00022741"/>
    </source>
</evidence>
<evidence type="ECO:0000259" key="13">
    <source>
        <dbReference type="PROSITE" id="PS50927"/>
    </source>
</evidence>
<dbReference type="AlphaFoldDB" id="A0A2I0I380"/>
<dbReference type="GO" id="GO:0005524">
    <property type="term" value="F:ATP binding"/>
    <property type="evidence" value="ECO:0007669"/>
    <property type="project" value="UniProtKB-UniRule"/>
</dbReference>
<evidence type="ECO:0000256" key="3">
    <source>
        <dbReference type="ARBA" id="ARBA00022729"/>
    </source>
</evidence>